<dbReference type="AlphaFoldDB" id="A0A8E1QWM4"/>
<evidence type="ECO:0000313" key="2">
    <source>
        <dbReference type="Proteomes" id="UP000036951"/>
    </source>
</evidence>
<protein>
    <submittedName>
        <fullName evidence="1">Uncharacterized protein</fullName>
    </submittedName>
</protein>
<gene>
    <name evidence="1" type="ORF">ACU52_09970</name>
</gene>
<evidence type="ECO:0000313" key="1">
    <source>
        <dbReference type="EMBL" id="KOO68071.1"/>
    </source>
</evidence>
<organism evidence="1 2">
    <name type="scientific">Xylanibacter rarus</name>
    <dbReference type="NCBI Taxonomy" id="1676614"/>
    <lineage>
        <taxon>Bacteria</taxon>
        <taxon>Pseudomonadati</taxon>
        <taxon>Bacteroidota</taxon>
        <taxon>Bacteroidia</taxon>
        <taxon>Bacteroidales</taxon>
        <taxon>Prevotellaceae</taxon>
        <taxon>Xylanibacter</taxon>
    </lineage>
</organism>
<dbReference type="Proteomes" id="UP000036951">
    <property type="component" value="Unassembled WGS sequence"/>
</dbReference>
<name>A0A8E1QWM4_9BACT</name>
<comment type="caution">
    <text evidence="1">The sequence shown here is derived from an EMBL/GenBank/DDBJ whole genome shotgun (WGS) entry which is preliminary data.</text>
</comment>
<reference evidence="1 2" key="1">
    <citation type="submission" date="2015-06" db="EMBL/GenBank/DDBJ databases">
        <title>Prevotella sp. 109, sp. nov., a novel member of the family Prevotellaceae isolated from human faeces.</title>
        <authorList>
            <person name="Shkoporov A.N."/>
            <person name="Chaplin A.V."/>
            <person name="Kafarskaia L.I."/>
            <person name="Efimov B.A."/>
        </authorList>
    </citation>
    <scope>NUCLEOTIDE SEQUENCE [LARGE SCALE GENOMIC DNA]</scope>
    <source>
        <strain evidence="1 2">109</strain>
    </source>
</reference>
<proteinExistence type="predicted"/>
<dbReference type="EMBL" id="LFQU01000019">
    <property type="protein sequence ID" value="KOO68071.1"/>
    <property type="molecule type" value="Genomic_DNA"/>
</dbReference>
<accession>A0A8E1QWM4</accession>
<keyword evidence="2" id="KW-1185">Reference proteome</keyword>
<sequence>MTTDKTTYSAASSCGKLRRMLVWLSRMRHSRGFGVQSPWAYRMVRYVINEHYPYYAYDDLALSYPGLGVVERKMCELCLRLANSVQPSLVVNFDDAGGAYGAYFGAGCRKARIESVSSALSPVRLSDMIGGCSGRFVARLVPCSGLADQLASICSAARAGSAVVVHGIHSDSNARGIWRRIVSDEPGVVTFDLYYCGLMFFDEKRYKQNYIINF</sequence>